<protein>
    <submittedName>
        <fullName evidence="10">Putative serine proteinase</fullName>
    </submittedName>
</protein>
<dbReference type="Gene3D" id="2.40.10.10">
    <property type="entry name" value="Trypsin-like serine proteases"/>
    <property type="match status" value="1"/>
</dbReference>
<comment type="subcellular location">
    <subcellularLocation>
        <location evidence="1">Secreted</location>
        <location evidence="1">Extracellular space</location>
    </subcellularLocation>
</comment>
<dbReference type="PROSITE" id="PS50240">
    <property type="entry name" value="TRYPSIN_DOM"/>
    <property type="match status" value="1"/>
</dbReference>
<organism evidence="10">
    <name type="scientific">Tenebrio molitor</name>
    <name type="common">Yellow mealworm beetle</name>
    <dbReference type="NCBI Taxonomy" id="7067"/>
    <lineage>
        <taxon>Eukaryota</taxon>
        <taxon>Metazoa</taxon>
        <taxon>Ecdysozoa</taxon>
        <taxon>Arthropoda</taxon>
        <taxon>Hexapoda</taxon>
        <taxon>Insecta</taxon>
        <taxon>Pterygota</taxon>
        <taxon>Neoptera</taxon>
        <taxon>Endopterygota</taxon>
        <taxon>Coleoptera</taxon>
        <taxon>Polyphaga</taxon>
        <taxon>Cucujiformia</taxon>
        <taxon>Tenebrionidae</taxon>
        <taxon>Tenebrio</taxon>
    </lineage>
</organism>
<evidence type="ECO:0000313" key="10">
    <source>
        <dbReference type="EMBL" id="ABC88739.1"/>
    </source>
</evidence>
<evidence type="ECO:0000256" key="8">
    <source>
        <dbReference type="SAM" id="SignalP"/>
    </source>
</evidence>
<dbReference type="AlphaFoldDB" id="A1XG65"/>
<sequence length="275" mass="29739">MRSAVILVALVASTTAAPQVSKLRFRNLYKHPLREPRNVLPRIIGGQEAAPHSIPSQAFLEMYTENEGWYCGGSLISENYVLTAGHCGEDVVKAMVSLGAHALSESVEGEITVDSQDVTVHADYDGNVIINDIAVIKLPEPVTLSDTIQPVALPTTADVDNTFTGEEARVSGWGLTEGFDEIFSDVFNYVDVKVISNEECFRDYDNVIDSILCTSGDARTGSCEGDSGGPFILNGTQIGIVSYGITYCLPGYPSGFTRVTSFLEWIGENTDVQIE</sequence>
<feature type="signal peptide" evidence="8">
    <location>
        <begin position="1"/>
        <end position="16"/>
    </location>
</feature>
<proteinExistence type="evidence at transcript level"/>
<dbReference type="InterPro" id="IPR001314">
    <property type="entry name" value="Peptidase_S1A"/>
</dbReference>
<evidence type="ECO:0000256" key="5">
    <source>
        <dbReference type="ARBA" id="ARBA00022825"/>
    </source>
</evidence>
<dbReference type="PANTHER" id="PTHR24276:SF91">
    <property type="entry name" value="AT26814P-RELATED"/>
    <property type="match status" value="1"/>
</dbReference>
<dbReference type="InterPro" id="IPR001254">
    <property type="entry name" value="Trypsin_dom"/>
</dbReference>
<dbReference type="InterPro" id="IPR018114">
    <property type="entry name" value="TRYPSIN_HIS"/>
</dbReference>
<dbReference type="InterPro" id="IPR009003">
    <property type="entry name" value="Peptidase_S1_PA"/>
</dbReference>
<keyword evidence="6" id="KW-1015">Disulfide bond</keyword>
<dbReference type="MEROPS" id="S01.122"/>
<accession>A1XG65</accession>
<keyword evidence="3 7" id="KW-0645">Protease</keyword>
<dbReference type="FunFam" id="2.40.10.10:FF:000068">
    <property type="entry name" value="transmembrane protease serine 2"/>
    <property type="match status" value="1"/>
</dbReference>
<feature type="chain" id="PRO_5002641089" evidence="8">
    <location>
        <begin position="17"/>
        <end position="275"/>
    </location>
</feature>
<evidence type="ECO:0000256" key="6">
    <source>
        <dbReference type="ARBA" id="ARBA00023157"/>
    </source>
</evidence>
<keyword evidence="5 7" id="KW-0720">Serine protease</keyword>
<name>A1XG65_TENMO</name>
<dbReference type="GO" id="GO:0006508">
    <property type="term" value="P:proteolysis"/>
    <property type="evidence" value="ECO:0007669"/>
    <property type="project" value="UniProtKB-KW"/>
</dbReference>
<dbReference type="EMBL" id="DQ356024">
    <property type="protein sequence ID" value="ABC88739.1"/>
    <property type="molecule type" value="mRNA"/>
</dbReference>
<evidence type="ECO:0000256" key="3">
    <source>
        <dbReference type="ARBA" id="ARBA00022670"/>
    </source>
</evidence>
<comment type="similarity">
    <text evidence="2">Belongs to the peptidase S1 family.</text>
</comment>
<evidence type="ECO:0000259" key="9">
    <source>
        <dbReference type="PROSITE" id="PS50240"/>
    </source>
</evidence>
<dbReference type="PROSITE" id="PS00135">
    <property type="entry name" value="TRYPSIN_SER"/>
    <property type="match status" value="1"/>
</dbReference>
<keyword evidence="8" id="KW-0732">Signal</keyword>
<dbReference type="SUPFAM" id="SSF50494">
    <property type="entry name" value="Trypsin-like serine proteases"/>
    <property type="match status" value="1"/>
</dbReference>
<evidence type="ECO:0000256" key="1">
    <source>
        <dbReference type="ARBA" id="ARBA00004239"/>
    </source>
</evidence>
<dbReference type="PANTHER" id="PTHR24276">
    <property type="entry name" value="POLYSERASE-RELATED"/>
    <property type="match status" value="1"/>
</dbReference>
<dbReference type="PROSITE" id="PS00134">
    <property type="entry name" value="TRYPSIN_HIS"/>
    <property type="match status" value="1"/>
</dbReference>
<dbReference type="InterPro" id="IPR050430">
    <property type="entry name" value="Peptidase_S1"/>
</dbReference>
<reference evidence="10" key="1">
    <citation type="journal article" date="2007" name="Insect Mol. Biol.">
        <title>Sequence analysis and molecular characterization of larval midgut cDNA transcripts encoding peptidases from the yellow mealworm, Tenebrio molitor L.</title>
        <authorList>
            <person name="Prabhakar S."/>
            <person name="Chen M.S."/>
            <person name="Elpidina E.N."/>
            <person name="Vinokurov K.S."/>
            <person name="Smith C.M."/>
            <person name="Marshall J."/>
            <person name="Oppert B."/>
        </authorList>
    </citation>
    <scope>NUCLEOTIDE SEQUENCE</scope>
    <source>
        <tissue evidence="10">Posterior midgut</tissue>
    </source>
</reference>
<dbReference type="CDD" id="cd00190">
    <property type="entry name" value="Tryp_SPc"/>
    <property type="match status" value="1"/>
</dbReference>
<dbReference type="PRINTS" id="PR00722">
    <property type="entry name" value="CHYMOTRYPSIN"/>
</dbReference>
<dbReference type="InterPro" id="IPR043504">
    <property type="entry name" value="Peptidase_S1_PA_chymotrypsin"/>
</dbReference>
<dbReference type="FunFam" id="2.40.10.10:FF:000036">
    <property type="entry name" value="Trypsin beta"/>
    <property type="match status" value="1"/>
</dbReference>
<feature type="domain" description="Peptidase S1" evidence="9">
    <location>
        <begin position="43"/>
        <end position="271"/>
    </location>
</feature>
<dbReference type="GO" id="GO:0004252">
    <property type="term" value="F:serine-type endopeptidase activity"/>
    <property type="evidence" value="ECO:0007669"/>
    <property type="project" value="InterPro"/>
</dbReference>
<keyword evidence="4 7" id="KW-0378">Hydrolase</keyword>
<dbReference type="InterPro" id="IPR033116">
    <property type="entry name" value="TRYPSIN_SER"/>
</dbReference>
<dbReference type="GO" id="GO:0005576">
    <property type="term" value="C:extracellular region"/>
    <property type="evidence" value="ECO:0007669"/>
    <property type="project" value="UniProtKB-SubCell"/>
</dbReference>
<evidence type="ECO:0000256" key="4">
    <source>
        <dbReference type="ARBA" id="ARBA00022801"/>
    </source>
</evidence>
<dbReference type="SMART" id="SM00020">
    <property type="entry name" value="Tryp_SPc"/>
    <property type="match status" value="1"/>
</dbReference>
<evidence type="ECO:0000256" key="7">
    <source>
        <dbReference type="RuleBase" id="RU363034"/>
    </source>
</evidence>
<dbReference type="Pfam" id="PF00089">
    <property type="entry name" value="Trypsin"/>
    <property type="match status" value="1"/>
</dbReference>
<evidence type="ECO:0000256" key="2">
    <source>
        <dbReference type="ARBA" id="ARBA00007664"/>
    </source>
</evidence>